<evidence type="ECO:0000256" key="4">
    <source>
        <dbReference type="SAM" id="Phobius"/>
    </source>
</evidence>
<evidence type="ECO:0000256" key="3">
    <source>
        <dbReference type="ARBA" id="ARBA00023163"/>
    </source>
</evidence>
<dbReference type="InterPro" id="IPR018060">
    <property type="entry name" value="HTH_AraC"/>
</dbReference>
<feature type="domain" description="HTH araC/xylS-type" evidence="5">
    <location>
        <begin position="273"/>
        <end position="378"/>
    </location>
</feature>
<evidence type="ECO:0000313" key="6">
    <source>
        <dbReference type="EMBL" id="EMM81781.1"/>
    </source>
</evidence>
<reference evidence="6 7" key="1">
    <citation type="submission" date="2013-01" db="EMBL/GenBank/DDBJ databases">
        <authorList>
            <person name="Harkins D.M."/>
            <person name="Durkin A.S."/>
            <person name="Brinkac L.M."/>
            <person name="Haft D.H."/>
            <person name="Selengut J.D."/>
            <person name="Sanka R."/>
            <person name="DePew J."/>
            <person name="Purushe J."/>
            <person name="Hospenthal D.R."/>
            <person name="Murray C.K."/>
            <person name="Pimentel G."/>
            <person name="Wasfy M."/>
            <person name="Parker T."/>
            <person name="Miller R.S."/>
            <person name="Vinetz J.M."/>
            <person name="Sutton G.G."/>
            <person name="Nierman W.C."/>
            <person name="Fouts D.E."/>
        </authorList>
    </citation>
    <scope>NUCLEOTIDE SEQUENCE [LARGE SCALE GENOMIC DNA]</scope>
    <source>
        <strain evidence="6 7">2006001854</strain>
    </source>
</reference>
<feature type="transmembrane region" description="Helical" evidence="4">
    <location>
        <begin position="396"/>
        <end position="417"/>
    </location>
</feature>
<gene>
    <name evidence="6" type="ORF">LEP1GSC037_5875</name>
</gene>
<dbReference type="GO" id="GO:0003700">
    <property type="term" value="F:DNA-binding transcription factor activity"/>
    <property type="evidence" value="ECO:0007669"/>
    <property type="project" value="InterPro"/>
</dbReference>
<dbReference type="Gene3D" id="1.10.10.60">
    <property type="entry name" value="Homeodomain-like"/>
    <property type="match status" value="1"/>
</dbReference>
<dbReference type="PANTHER" id="PTHR43280:SF29">
    <property type="entry name" value="ARAC-FAMILY TRANSCRIPTIONAL REGULATOR"/>
    <property type="match status" value="1"/>
</dbReference>
<evidence type="ECO:0000256" key="2">
    <source>
        <dbReference type="ARBA" id="ARBA00023125"/>
    </source>
</evidence>
<feature type="transmembrane region" description="Helical" evidence="4">
    <location>
        <begin position="201"/>
        <end position="219"/>
    </location>
</feature>
<accession>M6GS91</accession>
<dbReference type="PANTHER" id="PTHR43280">
    <property type="entry name" value="ARAC-FAMILY TRANSCRIPTIONAL REGULATOR"/>
    <property type="match status" value="1"/>
</dbReference>
<sequence length="449" mass="52234">MSKFLSIFDIFTVGILDYENFLKLGIIYFHAFGVVIGFLLGFSKLYSSDGFSKSYGSVLQSAAFFLILNNGILIDQGILRYDSRILFGSYYGLVLYSSLAVIICFNYLFESLDNPWIYCKRLLAIIPITILFSYFIPVYYFISFIDILGIVISIFTFIWSLRKVLNTKKSILYFNLPFLSLLISICFVFDFFGTIFDKKDFLFFAELIPGSVICYSIFLERFFPSLFGKVIVSIPDTNLVKEIELETIPTPEAKEIKKYKYPHRDLLEGIELEKVNTKLNHFIDSKGFIDEELRLPDFAADLGLTTHQASYYLNQYLNMSYTEFLQFHRINEVKNMIRIKLNYNLLTIALECGFNSASSFHRACIKFTGKSPRELKIYIQSNEDSSLTILKNQNTIAFLIYISLTFENLFYFFYYIIPLSQFLDFTSIETRNFYTNRGISYTCGRNRTT</sequence>
<keyword evidence="4" id="KW-1133">Transmembrane helix</keyword>
<dbReference type="Proteomes" id="UP000012128">
    <property type="component" value="Unassembled WGS sequence"/>
</dbReference>
<dbReference type="GO" id="GO:0043565">
    <property type="term" value="F:sequence-specific DNA binding"/>
    <property type="evidence" value="ECO:0007669"/>
    <property type="project" value="InterPro"/>
</dbReference>
<keyword evidence="4" id="KW-0812">Transmembrane</keyword>
<protein>
    <submittedName>
        <fullName evidence="6">DNA-binding helix-turn-helix protein</fullName>
    </submittedName>
</protein>
<feature type="transmembrane region" description="Helical" evidence="4">
    <location>
        <begin position="90"/>
        <end position="109"/>
    </location>
</feature>
<feature type="transmembrane region" description="Helical" evidence="4">
    <location>
        <begin position="58"/>
        <end position="78"/>
    </location>
</feature>
<dbReference type="Pfam" id="PF12833">
    <property type="entry name" value="HTH_18"/>
    <property type="match status" value="1"/>
</dbReference>
<organism evidence="6 7">
    <name type="scientific">Leptospira interrogans str. 2006001854</name>
    <dbReference type="NCBI Taxonomy" id="1001590"/>
    <lineage>
        <taxon>Bacteria</taxon>
        <taxon>Pseudomonadati</taxon>
        <taxon>Spirochaetota</taxon>
        <taxon>Spirochaetia</taxon>
        <taxon>Leptospirales</taxon>
        <taxon>Leptospiraceae</taxon>
        <taxon>Leptospira</taxon>
    </lineage>
</organism>
<feature type="transmembrane region" description="Helical" evidence="4">
    <location>
        <begin position="147"/>
        <end position="165"/>
    </location>
</feature>
<dbReference type="SUPFAM" id="SSF46689">
    <property type="entry name" value="Homeodomain-like"/>
    <property type="match status" value="1"/>
</dbReference>
<evidence type="ECO:0000313" key="7">
    <source>
        <dbReference type="Proteomes" id="UP000012128"/>
    </source>
</evidence>
<dbReference type="AlphaFoldDB" id="M6GS91"/>
<feature type="transmembrane region" description="Helical" evidence="4">
    <location>
        <begin position="26"/>
        <end position="46"/>
    </location>
</feature>
<keyword evidence="2 6" id="KW-0238">DNA-binding</keyword>
<dbReference type="InterPro" id="IPR009057">
    <property type="entry name" value="Homeodomain-like_sf"/>
</dbReference>
<name>M6GS91_LEPIR</name>
<dbReference type="SMART" id="SM00342">
    <property type="entry name" value="HTH_ARAC"/>
    <property type="match status" value="1"/>
</dbReference>
<dbReference type="EMBL" id="AFLW02000110">
    <property type="protein sequence ID" value="EMM81781.1"/>
    <property type="molecule type" value="Genomic_DNA"/>
</dbReference>
<proteinExistence type="predicted"/>
<feature type="transmembrane region" description="Helical" evidence="4">
    <location>
        <begin position="172"/>
        <end position="195"/>
    </location>
</feature>
<dbReference type="PROSITE" id="PS01124">
    <property type="entry name" value="HTH_ARAC_FAMILY_2"/>
    <property type="match status" value="1"/>
</dbReference>
<keyword evidence="3" id="KW-0804">Transcription</keyword>
<evidence type="ECO:0000256" key="1">
    <source>
        <dbReference type="ARBA" id="ARBA00023015"/>
    </source>
</evidence>
<keyword evidence="4" id="KW-0472">Membrane</keyword>
<comment type="caution">
    <text evidence="6">The sequence shown here is derived from an EMBL/GenBank/DDBJ whole genome shotgun (WGS) entry which is preliminary data.</text>
</comment>
<evidence type="ECO:0000259" key="5">
    <source>
        <dbReference type="PROSITE" id="PS01124"/>
    </source>
</evidence>
<keyword evidence="1" id="KW-0805">Transcription regulation</keyword>